<keyword evidence="10" id="KW-1185">Reference proteome</keyword>
<dbReference type="InterPro" id="IPR022644">
    <property type="entry name" value="De-COase2_N"/>
</dbReference>
<dbReference type="PRINTS" id="PR01179">
    <property type="entry name" value="ODADCRBXLASE"/>
</dbReference>
<dbReference type="InterPro" id="IPR009006">
    <property type="entry name" value="Ala_racemase/Decarboxylase_C"/>
</dbReference>
<comment type="caution">
    <text evidence="9">The sequence shown here is derived from an EMBL/GenBank/DDBJ whole genome shotgun (WGS) entry which is preliminary data.</text>
</comment>
<dbReference type="InterPro" id="IPR000183">
    <property type="entry name" value="Orn/DAP/Arg_de-COase"/>
</dbReference>
<dbReference type="Pfam" id="PF02784">
    <property type="entry name" value="Orn_Arg_deC_N"/>
    <property type="match status" value="1"/>
</dbReference>
<evidence type="ECO:0000256" key="4">
    <source>
        <dbReference type="ARBA" id="ARBA00022898"/>
    </source>
</evidence>
<dbReference type="PROSITE" id="PS00879">
    <property type="entry name" value="ODR_DC_2_2"/>
    <property type="match status" value="1"/>
</dbReference>
<gene>
    <name evidence="9" type="ORF">C0Q70_13165</name>
</gene>
<dbReference type="SUPFAM" id="SSF50621">
    <property type="entry name" value="Alanine racemase C-terminal domain-like"/>
    <property type="match status" value="1"/>
</dbReference>
<keyword evidence="6" id="KW-0456">Lyase</keyword>
<dbReference type="GO" id="GO:0015629">
    <property type="term" value="C:actin cytoskeleton"/>
    <property type="evidence" value="ECO:0007669"/>
    <property type="project" value="InterPro"/>
</dbReference>
<feature type="domain" description="ADF-H" evidence="8">
    <location>
        <begin position="525"/>
        <end position="661"/>
    </location>
</feature>
<evidence type="ECO:0000256" key="3">
    <source>
        <dbReference type="ARBA" id="ARBA00022793"/>
    </source>
</evidence>
<dbReference type="SMART" id="SM00102">
    <property type="entry name" value="ADF"/>
    <property type="match status" value="1"/>
</dbReference>
<dbReference type="Gene3D" id="2.40.37.10">
    <property type="entry name" value="Lyase, Ornithine Decarboxylase, Chain A, domain 1"/>
    <property type="match status" value="1"/>
</dbReference>
<dbReference type="GO" id="GO:0003779">
    <property type="term" value="F:actin binding"/>
    <property type="evidence" value="ECO:0007669"/>
    <property type="project" value="UniProtKB-KW"/>
</dbReference>
<dbReference type="InterPro" id="IPR029066">
    <property type="entry name" value="PLP-binding_barrel"/>
</dbReference>
<comment type="cofactor">
    <cofactor evidence="1 7">
        <name>pyridoxal 5'-phosphate</name>
        <dbReference type="ChEBI" id="CHEBI:597326"/>
    </cofactor>
</comment>
<sequence length="665" mass="74142">MSLDNEGVTDKSPCGFHDRDGWLYCDDLPVSQLHQQLRSSAIWPSSPAFVYSRRRIEQNVHAYRDALRLLPVPSVLHFSVKANHNLQILSLLQSLGCGVTLVSGMELKVAKAAGFSADSMLLNGSGKTAWEVTEAVKEGVLLNVDSEFDLQQLLKVCQELGLKARVLLRLNLDIDPMVHQYVSTGKVGSKFGLDAIALNRVLHILSSDECPVHVVGLHCHLGSTITNSDVLRESVARMLEQRQELKRQGLQDLRLINIGGGLGIDYTCQRDETKPYRLEEKEFRTDLDNLRDHFIKAAAEEENVDRKELLQSVVSSIDSYSQERVTRAELDKNLTEKLGLLGMTDEACENYSAIFGSKKCVPSPSSLTEAIAGLFQSPRDDDVTVMVEPGRSIVGDAGALVTSVLGCKMSGAKSWLLHAPASFLVSMLHIQPVGCFPTKTLGELQVVDVVGPVCESTDFLGKDRLLPVPPPGACAVVRDTGAYCASMASNYNLRLRPAEVLVEGNTWRLIRKPDCLEDILHNYIASGVGVQDECLRVYDEVKLGHRWLYVIFRVSESLQIVVEEKGGHDRTYDDFVARLKEAERKRQCRYGIFDVRFIQNDVPQEKLAFFLWSPETATIKQKMLYSSSKQALRNQMRGIHAEIQCNDDADLAMSNVLERCMRKYT</sequence>
<accession>A0A2T7NWG4</accession>
<dbReference type="PROSITE" id="PS51263">
    <property type="entry name" value="ADF_H"/>
    <property type="match status" value="1"/>
</dbReference>
<dbReference type="GO" id="GO:0030042">
    <property type="term" value="P:actin filament depolymerization"/>
    <property type="evidence" value="ECO:0007669"/>
    <property type="project" value="InterPro"/>
</dbReference>
<keyword evidence="5" id="KW-0009">Actin-binding</keyword>
<dbReference type="InterPro" id="IPR029006">
    <property type="entry name" value="ADF-H/Gelsolin-like_dom_sf"/>
</dbReference>
<evidence type="ECO:0000313" key="9">
    <source>
        <dbReference type="EMBL" id="PVD25509.1"/>
    </source>
</evidence>
<dbReference type="InterPro" id="IPR022657">
    <property type="entry name" value="De-COase2_CS"/>
</dbReference>
<dbReference type="Proteomes" id="UP000245119">
    <property type="component" value="Linkage Group LG8"/>
</dbReference>
<dbReference type="FunFam" id="3.20.20.10:FF:000003">
    <property type="entry name" value="Diaminopimelate decarboxylase"/>
    <property type="match status" value="1"/>
</dbReference>
<dbReference type="Gene3D" id="3.20.20.10">
    <property type="entry name" value="Alanine racemase"/>
    <property type="match status" value="2"/>
</dbReference>
<organism evidence="9 10">
    <name type="scientific">Pomacea canaliculata</name>
    <name type="common">Golden apple snail</name>
    <dbReference type="NCBI Taxonomy" id="400727"/>
    <lineage>
        <taxon>Eukaryota</taxon>
        <taxon>Metazoa</taxon>
        <taxon>Spiralia</taxon>
        <taxon>Lophotrochozoa</taxon>
        <taxon>Mollusca</taxon>
        <taxon>Gastropoda</taxon>
        <taxon>Caenogastropoda</taxon>
        <taxon>Architaenioglossa</taxon>
        <taxon>Ampullarioidea</taxon>
        <taxon>Ampullariidae</taxon>
        <taxon>Pomacea</taxon>
    </lineage>
</organism>
<dbReference type="InterPro" id="IPR002108">
    <property type="entry name" value="ADF-H"/>
</dbReference>
<comment type="similarity">
    <text evidence="2">Belongs to the actin-binding proteins ADF family.</text>
</comment>
<feature type="modified residue" description="N6-(pyridoxal phosphate)lysine" evidence="7">
    <location>
        <position position="81"/>
    </location>
</feature>
<dbReference type="STRING" id="400727.A0A2T7NWG4"/>
<evidence type="ECO:0000256" key="7">
    <source>
        <dbReference type="PIRSR" id="PIRSR600183-50"/>
    </source>
</evidence>
<dbReference type="EMBL" id="PZQS01000008">
    <property type="protein sequence ID" value="PVD25509.1"/>
    <property type="molecule type" value="Genomic_DNA"/>
</dbReference>
<evidence type="ECO:0000256" key="2">
    <source>
        <dbReference type="ARBA" id="ARBA00006844"/>
    </source>
</evidence>
<dbReference type="GO" id="GO:0008836">
    <property type="term" value="F:diaminopimelate decarboxylase activity"/>
    <property type="evidence" value="ECO:0007669"/>
    <property type="project" value="InterPro"/>
</dbReference>
<dbReference type="InterPro" id="IPR017904">
    <property type="entry name" value="ADF/Cofilin"/>
</dbReference>
<dbReference type="SUPFAM" id="SSF51419">
    <property type="entry name" value="PLP-binding barrel"/>
    <property type="match status" value="1"/>
</dbReference>
<dbReference type="SUPFAM" id="SSF55753">
    <property type="entry name" value="Actin depolymerizing proteins"/>
    <property type="match status" value="1"/>
</dbReference>
<dbReference type="AlphaFoldDB" id="A0A2T7NWG4"/>
<dbReference type="Pfam" id="PF00241">
    <property type="entry name" value="Cofilin_ADF"/>
    <property type="match status" value="1"/>
</dbReference>
<dbReference type="GO" id="GO:0009089">
    <property type="term" value="P:lysine biosynthetic process via diaminopimelate"/>
    <property type="evidence" value="ECO:0007669"/>
    <property type="project" value="InterPro"/>
</dbReference>
<proteinExistence type="inferred from homology"/>
<dbReference type="CDD" id="cd11286">
    <property type="entry name" value="ADF_cofilin_like"/>
    <property type="match status" value="1"/>
</dbReference>
<evidence type="ECO:0000256" key="6">
    <source>
        <dbReference type="ARBA" id="ARBA00023239"/>
    </source>
</evidence>
<keyword evidence="4 7" id="KW-0663">Pyridoxal phosphate</keyword>
<reference evidence="9 10" key="1">
    <citation type="submission" date="2018-04" db="EMBL/GenBank/DDBJ databases">
        <title>The genome of golden apple snail Pomacea canaliculata provides insight into stress tolerance and invasive adaptation.</title>
        <authorList>
            <person name="Liu C."/>
            <person name="Liu B."/>
            <person name="Ren Y."/>
            <person name="Zhang Y."/>
            <person name="Wang H."/>
            <person name="Li S."/>
            <person name="Jiang F."/>
            <person name="Yin L."/>
            <person name="Zhang G."/>
            <person name="Qian W."/>
            <person name="Fan W."/>
        </authorList>
    </citation>
    <scope>NUCLEOTIDE SEQUENCE [LARGE SCALE GENOMIC DNA]</scope>
    <source>
        <strain evidence="9">SZHN2017</strain>
        <tissue evidence="9">Muscle</tissue>
    </source>
</reference>
<dbReference type="PANTHER" id="PTHR43727">
    <property type="entry name" value="DIAMINOPIMELATE DECARBOXYLASE"/>
    <property type="match status" value="1"/>
</dbReference>
<protein>
    <recommendedName>
        <fullName evidence="8">ADF-H domain-containing protein</fullName>
    </recommendedName>
</protein>
<dbReference type="CDD" id="cd06828">
    <property type="entry name" value="PLPDE_III_DapDC"/>
    <property type="match status" value="1"/>
</dbReference>
<name>A0A2T7NWG4_POMCA</name>
<dbReference type="OrthoDB" id="5034579at2759"/>
<evidence type="ECO:0000259" key="8">
    <source>
        <dbReference type="PROSITE" id="PS51263"/>
    </source>
</evidence>
<dbReference type="InterPro" id="IPR002986">
    <property type="entry name" value="DAP_deCOOHase_LysA"/>
</dbReference>
<feature type="active site" description="Proton donor" evidence="7">
    <location>
        <position position="454"/>
    </location>
</feature>
<evidence type="ECO:0000256" key="5">
    <source>
        <dbReference type="ARBA" id="ARBA00023203"/>
    </source>
</evidence>
<evidence type="ECO:0000256" key="1">
    <source>
        <dbReference type="ARBA" id="ARBA00001933"/>
    </source>
</evidence>
<keyword evidence="3" id="KW-0210">Decarboxylase</keyword>
<evidence type="ECO:0000313" key="10">
    <source>
        <dbReference type="Proteomes" id="UP000245119"/>
    </source>
</evidence>
<dbReference type="Gene3D" id="3.40.20.10">
    <property type="entry name" value="Severin"/>
    <property type="match status" value="1"/>
</dbReference>
<dbReference type="PANTHER" id="PTHR43727:SF2">
    <property type="entry name" value="GROUP IV DECARBOXYLASE"/>
    <property type="match status" value="1"/>
</dbReference>